<keyword evidence="3" id="KW-1185">Reference proteome</keyword>
<organism evidence="2 3">
    <name type="scientific">Tuber aestivum</name>
    <name type="common">summer truffle</name>
    <dbReference type="NCBI Taxonomy" id="59557"/>
    <lineage>
        <taxon>Eukaryota</taxon>
        <taxon>Fungi</taxon>
        <taxon>Dikarya</taxon>
        <taxon>Ascomycota</taxon>
        <taxon>Pezizomycotina</taxon>
        <taxon>Pezizomycetes</taxon>
        <taxon>Pezizales</taxon>
        <taxon>Tuberaceae</taxon>
        <taxon>Tuber</taxon>
    </lineage>
</organism>
<reference evidence="2" key="1">
    <citation type="submission" date="2015-10" db="EMBL/GenBank/DDBJ databases">
        <authorList>
            <person name="Regsiter A."/>
            <person name="william w."/>
        </authorList>
    </citation>
    <scope>NUCLEOTIDE SEQUENCE</scope>
    <source>
        <strain evidence="2">Montdore</strain>
    </source>
</reference>
<dbReference type="CDD" id="cd18186">
    <property type="entry name" value="BTB_POZ_ZBTB_KLHL-like"/>
    <property type="match status" value="1"/>
</dbReference>
<protein>
    <recommendedName>
        <fullName evidence="1">BTB domain-containing protein</fullName>
    </recommendedName>
</protein>
<evidence type="ECO:0000313" key="2">
    <source>
        <dbReference type="EMBL" id="CUS12645.1"/>
    </source>
</evidence>
<dbReference type="InterPro" id="IPR011333">
    <property type="entry name" value="SKP1/BTB/POZ_sf"/>
</dbReference>
<name>A0A292Q115_9PEZI</name>
<dbReference type="EMBL" id="LN890987">
    <property type="protein sequence ID" value="CUS12645.1"/>
    <property type="molecule type" value="Genomic_DNA"/>
</dbReference>
<evidence type="ECO:0000313" key="3">
    <source>
        <dbReference type="Proteomes" id="UP001412239"/>
    </source>
</evidence>
<dbReference type="Gene3D" id="3.30.710.10">
    <property type="entry name" value="Potassium Channel Kv1.1, Chain A"/>
    <property type="match status" value="1"/>
</dbReference>
<dbReference type="PROSITE" id="PS50097">
    <property type="entry name" value="BTB"/>
    <property type="match status" value="1"/>
</dbReference>
<accession>A0A292Q115</accession>
<dbReference type="AlphaFoldDB" id="A0A292Q115"/>
<dbReference type="SUPFAM" id="SSF54695">
    <property type="entry name" value="POZ domain"/>
    <property type="match status" value="1"/>
</dbReference>
<dbReference type="PANTHER" id="PTHR47843:SF2">
    <property type="entry name" value="BTB DOMAIN-CONTAINING PROTEIN"/>
    <property type="match status" value="1"/>
</dbReference>
<gene>
    <name evidence="2" type="ORF">GSTUAT00003257001</name>
</gene>
<sequence length="241" mass="27994">MPPSLYPKPVPNIRTTKNSPKYKDFLFSRTVTLYVGPHKKRMEIHKKLLASVSRELNKHVNNDMREGIEGIICLPDEEEETIAHFAEWAYTREYALSPPPANTKSCTEPRNDPWSDLHKHLQVYVFSDKFNIRILMRLAESKFHSEINRLNPNRNEDVVGLVELIDYAYDNLPTSDPILKFLTQYASWKLELLRPSEIFHSLMLDWPDFLNDLLMNLKGPSTKPVAAAQQAHQTHYRAARP</sequence>
<dbReference type="PANTHER" id="PTHR47843">
    <property type="entry name" value="BTB DOMAIN-CONTAINING PROTEIN-RELATED"/>
    <property type="match status" value="1"/>
</dbReference>
<dbReference type="Proteomes" id="UP001412239">
    <property type="component" value="Unassembled WGS sequence"/>
</dbReference>
<evidence type="ECO:0000259" key="1">
    <source>
        <dbReference type="PROSITE" id="PS50097"/>
    </source>
</evidence>
<feature type="domain" description="BTB" evidence="1">
    <location>
        <begin position="29"/>
        <end position="98"/>
    </location>
</feature>
<proteinExistence type="predicted"/>
<dbReference type="InterPro" id="IPR000210">
    <property type="entry name" value="BTB/POZ_dom"/>
</dbReference>